<dbReference type="SUPFAM" id="SSF63829">
    <property type="entry name" value="Calcium-dependent phosphotriesterase"/>
    <property type="match status" value="3"/>
</dbReference>
<dbReference type="InterPro" id="IPR036097">
    <property type="entry name" value="HisK_dim/P_sf"/>
</dbReference>
<dbReference type="SUPFAM" id="SSF55874">
    <property type="entry name" value="ATPase domain of HSP90 chaperone/DNA topoisomerase II/histidine kinase"/>
    <property type="match status" value="1"/>
</dbReference>
<dbReference type="SMART" id="SM00388">
    <property type="entry name" value="HisKA"/>
    <property type="match status" value="1"/>
</dbReference>
<dbReference type="Pfam" id="PF00512">
    <property type="entry name" value="HisKA"/>
    <property type="match status" value="1"/>
</dbReference>
<keyword evidence="3" id="KW-0597">Phosphoprotein</keyword>
<dbReference type="Gene3D" id="2.60.40.10">
    <property type="entry name" value="Immunoglobulins"/>
    <property type="match status" value="1"/>
</dbReference>
<protein>
    <recommendedName>
        <fullName evidence="2">histidine kinase</fullName>
        <ecNumber evidence="2">2.7.13.3</ecNumber>
    </recommendedName>
</protein>
<dbReference type="InterPro" id="IPR011110">
    <property type="entry name" value="Reg_prop"/>
</dbReference>
<dbReference type="InterPro" id="IPR013783">
    <property type="entry name" value="Ig-like_fold"/>
</dbReference>
<dbReference type="Pfam" id="PF07495">
    <property type="entry name" value="Y_Y_Y"/>
    <property type="match status" value="1"/>
</dbReference>
<keyword evidence="7" id="KW-0808">Transferase</keyword>
<dbReference type="EMBL" id="JABBGC010000004">
    <property type="protein sequence ID" value="NML41905.1"/>
    <property type="molecule type" value="Genomic_DNA"/>
</dbReference>
<dbReference type="InterPro" id="IPR005467">
    <property type="entry name" value="His_kinase_dom"/>
</dbReference>
<evidence type="ECO:0000256" key="1">
    <source>
        <dbReference type="ARBA" id="ARBA00000085"/>
    </source>
</evidence>
<accession>A0A848GTF3</accession>
<dbReference type="FunFam" id="1.10.287.130:FF:000045">
    <property type="entry name" value="Two-component system sensor histidine kinase/response regulator"/>
    <property type="match status" value="1"/>
</dbReference>
<organism evidence="7 8">
    <name type="scientific">Chitinophaga fulva</name>
    <dbReference type="NCBI Taxonomy" id="2728842"/>
    <lineage>
        <taxon>Bacteria</taxon>
        <taxon>Pseudomonadati</taxon>
        <taxon>Bacteroidota</taxon>
        <taxon>Chitinophagia</taxon>
        <taxon>Chitinophagales</taxon>
        <taxon>Chitinophagaceae</taxon>
        <taxon>Chitinophaga</taxon>
    </lineage>
</organism>
<dbReference type="RefSeq" id="WP_169228914.1">
    <property type="nucleotide sequence ID" value="NZ_JABBGC010000004.1"/>
</dbReference>
<dbReference type="InterPro" id="IPR004358">
    <property type="entry name" value="Sig_transdc_His_kin-like_C"/>
</dbReference>
<dbReference type="SMART" id="SM00387">
    <property type="entry name" value="HATPase_c"/>
    <property type="match status" value="1"/>
</dbReference>
<dbReference type="Pfam" id="PF02518">
    <property type="entry name" value="HATPase_c"/>
    <property type="match status" value="1"/>
</dbReference>
<dbReference type="PANTHER" id="PTHR43547:SF2">
    <property type="entry name" value="HYBRID SIGNAL TRANSDUCTION HISTIDINE KINASE C"/>
    <property type="match status" value="1"/>
</dbReference>
<proteinExistence type="predicted"/>
<dbReference type="CDD" id="cd00075">
    <property type="entry name" value="HATPase"/>
    <property type="match status" value="1"/>
</dbReference>
<evidence type="ECO:0000256" key="3">
    <source>
        <dbReference type="ARBA" id="ARBA00022553"/>
    </source>
</evidence>
<keyword evidence="5" id="KW-0812">Transmembrane</keyword>
<name>A0A848GTF3_9BACT</name>
<keyword evidence="5" id="KW-0472">Membrane</keyword>
<dbReference type="AlphaFoldDB" id="A0A848GTF3"/>
<dbReference type="Gene3D" id="3.30.565.10">
    <property type="entry name" value="Histidine kinase-like ATPase, C-terminal domain"/>
    <property type="match status" value="1"/>
</dbReference>
<keyword evidence="4" id="KW-0175">Coiled coil</keyword>
<keyword evidence="7" id="KW-0418">Kinase</keyword>
<dbReference type="InterPro" id="IPR036890">
    <property type="entry name" value="HATPase_C_sf"/>
</dbReference>
<keyword evidence="5" id="KW-1133">Transmembrane helix</keyword>
<dbReference type="GO" id="GO:0000155">
    <property type="term" value="F:phosphorelay sensor kinase activity"/>
    <property type="evidence" value="ECO:0007669"/>
    <property type="project" value="InterPro"/>
</dbReference>
<dbReference type="Proteomes" id="UP000583266">
    <property type="component" value="Unassembled WGS sequence"/>
</dbReference>
<dbReference type="PRINTS" id="PR00344">
    <property type="entry name" value="BCTRLSENSOR"/>
</dbReference>
<comment type="caution">
    <text evidence="7">The sequence shown here is derived from an EMBL/GenBank/DDBJ whole genome shotgun (WGS) entry which is preliminary data.</text>
</comment>
<evidence type="ECO:0000313" key="8">
    <source>
        <dbReference type="Proteomes" id="UP000583266"/>
    </source>
</evidence>
<feature type="coiled-coil region" evidence="4">
    <location>
        <begin position="801"/>
        <end position="829"/>
    </location>
</feature>
<dbReference type="EC" id="2.7.13.3" evidence="2"/>
<dbReference type="FunFam" id="2.60.40.10:FF:000791">
    <property type="entry name" value="Two-component system sensor histidine kinase/response regulator"/>
    <property type="match status" value="1"/>
</dbReference>
<evidence type="ECO:0000259" key="6">
    <source>
        <dbReference type="PROSITE" id="PS50109"/>
    </source>
</evidence>
<dbReference type="InterPro" id="IPR015943">
    <property type="entry name" value="WD40/YVTN_repeat-like_dom_sf"/>
</dbReference>
<comment type="catalytic activity">
    <reaction evidence="1">
        <text>ATP + protein L-histidine = ADP + protein N-phospho-L-histidine.</text>
        <dbReference type="EC" id="2.7.13.3"/>
    </reaction>
</comment>
<evidence type="ECO:0000256" key="5">
    <source>
        <dbReference type="SAM" id="Phobius"/>
    </source>
</evidence>
<dbReference type="PROSITE" id="PS50109">
    <property type="entry name" value="HIS_KIN"/>
    <property type="match status" value="1"/>
</dbReference>
<reference evidence="7 8" key="1">
    <citation type="submission" date="2020-04" db="EMBL/GenBank/DDBJ databases">
        <title>Chitinophaga sp. G-6-1-13 sp. nov., isolated from soil.</title>
        <authorList>
            <person name="Dahal R.H."/>
            <person name="Chaudhary D.K."/>
        </authorList>
    </citation>
    <scope>NUCLEOTIDE SEQUENCE [LARGE SCALE GENOMIC DNA]</scope>
    <source>
        <strain evidence="7 8">G-6-1-13</strain>
    </source>
</reference>
<feature type="domain" description="Histidine kinase" evidence="6">
    <location>
        <begin position="837"/>
        <end position="1053"/>
    </location>
</feature>
<dbReference type="CDD" id="cd00082">
    <property type="entry name" value="HisKA"/>
    <property type="match status" value="1"/>
</dbReference>
<evidence type="ECO:0000256" key="4">
    <source>
        <dbReference type="SAM" id="Coils"/>
    </source>
</evidence>
<dbReference type="SUPFAM" id="SSF47384">
    <property type="entry name" value="Homodimeric domain of signal transducing histidine kinase"/>
    <property type="match status" value="1"/>
</dbReference>
<dbReference type="InterPro" id="IPR011123">
    <property type="entry name" value="Y_Y_Y"/>
</dbReference>
<dbReference type="Gene3D" id="2.130.10.10">
    <property type="entry name" value="YVTN repeat-like/Quinoprotein amine dehydrogenase"/>
    <property type="match status" value="2"/>
</dbReference>
<dbReference type="InterPro" id="IPR003661">
    <property type="entry name" value="HisK_dim/P_dom"/>
</dbReference>
<keyword evidence="8" id="KW-1185">Reference proteome</keyword>
<evidence type="ECO:0000313" key="7">
    <source>
        <dbReference type="EMBL" id="NML41905.1"/>
    </source>
</evidence>
<feature type="transmembrane region" description="Helical" evidence="5">
    <location>
        <begin position="780"/>
        <end position="801"/>
    </location>
</feature>
<gene>
    <name evidence="7" type="ORF">HHL17_32270</name>
</gene>
<dbReference type="Pfam" id="PF07494">
    <property type="entry name" value="Reg_prop"/>
    <property type="match status" value="5"/>
</dbReference>
<dbReference type="InterPro" id="IPR003594">
    <property type="entry name" value="HATPase_dom"/>
</dbReference>
<dbReference type="PANTHER" id="PTHR43547">
    <property type="entry name" value="TWO-COMPONENT HISTIDINE KINASE"/>
    <property type="match status" value="1"/>
</dbReference>
<dbReference type="Gene3D" id="1.10.287.130">
    <property type="match status" value="1"/>
</dbReference>
<evidence type="ECO:0000256" key="2">
    <source>
        <dbReference type="ARBA" id="ARBA00012438"/>
    </source>
</evidence>
<sequence length="1066" mass="121434">MDIIIFIKTFHALQLRGIVIFLLLFAGFPASGQSVNFVHYQVENGLSNNAVICSLQDRQGFMWFGTKDGLNRFDGYTFRVFRHDPQQPGSIGGNYVSVIWEDNDGLLYIGTDKGLYAYNPATEQFTSIKAQPGIILAIDKDLDGNIWFSDDLKLYRYNPHTGELTAPAHYPQASNLCRATDGNIWLTSPEGQIARYNRQTDRFTAYPLFDHSPPPTSTWITKMTGTGPDTILIGTTTQGIKLFNTRLHTYQDLLTRTGEGTGTYVRDFLRRGPDEYWIATESGIYIYHPADSSYINLRKKYNDPYSISDNAVYTLYRDRENGIWAGTYFGGINYFTESYTAFEKFFPRTGENALGGNAVREICADRYGRLWIGTEDGGLNSMDIRSGNITRIRPLPGGGGLSHTNLHGLLVTGDTLWIGTFEHGLDLMDVRNGKFIRHYSAGNGPYDLRSNFIYSITQDRNGDILFCTSRGLYRYLRDRDGFALIKELPDYFFYTCVYQDSEGTYWAGTTRDGLHHFNPRTGQKGVSLYSNTDSTSLPNNRVDHILEDSRHQLWFTTEGGLCRLDKATGRFVRYTTHNGLLSNMTYNLLEDDQHDLWITTSKGLAHLNSGNGNIKVYTKTNGLLNDQFNYNSAYKDSCGTMYFGSVKGMIRFNPANLPADSYVPPVYLTGFQVYNKPLLPGNPALPKAINYTDTITLAYDQSSFSIDFAALRFSASETTPYAYKMEGLDKDWTYLETNRKAVFTKLAPGTYHFLVKAANNSGQWTTAPRQLTIRILPPFWASYPAYALYLVTLCSLTWFIIRHYRQRIRQQQQRRMELLEHEKEKELYQAKIEFFTHIAHEIRTPLTLIKGPMEKVIQRSGEVPQVQKNLQIMERNTNRLLDLTNQLLDFRRTEINGYKLNFVKAGIPALLQEIHLQFIPAAEQKELQFRIFLSVNEFFAYIDIEAFNKIISNLVSNAVKYATREVLIALLPVSPDAEHFTIHIQNDGTLIPAEMKEKIFEPFFRGKSADNQPGTGLGLSIARSLAQLHQGTLELSYTNNRQNIFVLTLPIHQEIEFNLSKWKSIS</sequence>